<sequence length="324" mass="36167">MSLRALFLVLLLAAASAQAARQEIVMGVLASRGVEEAEADWQPIVDDLSAATGQTVKLVALKTEQELLSEFGQNHIQIARLGTQAALTSVEQKQGLIFARLALTGGVSEFRSVLLTRKDGPASLDDVLRQPKHWRYATGTPDSTANYLIPQYYAFAKNNVLVSEFFSQISNGASEDSFRALVEHRADVASTNSDDLEKLHDKYPRDYQQLRVIWESPAFSYDPLIMRKDLPPALQQKVSQFFLNYGRKGANATHEKEKLYYADELSGFLPSSNRQLREVTDLQLFYALFQLALDKSGNTTSSNQREKALYKRYNDLVTVLGGAH</sequence>
<dbReference type="PANTHER" id="PTHR35841:SF1">
    <property type="entry name" value="PHOSPHONATES-BINDING PERIPLASMIC PROTEIN"/>
    <property type="match status" value="1"/>
</dbReference>
<proteinExistence type="inferred from homology"/>
<dbReference type="EMBL" id="JACHHN010000013">
    <property type="protein sequence ID" value="MBB5193709.1"/>
    <property type="molecule type" value="Genomic_DNA"/>
</dbReference>
<evidence type="ECO:0000256" key="1">
    <source>
        <dbReference type="ARBA" id="ARBA00007162"/>
    </source>
</evidence>
<dbReference type="GO" id="GO:0055085">
    <property type="term" value="P:transmembrane transport"/>
    <property type="evidence" value="ECO:0007669"/>
    <property type="project" value="InterPro"/>
</dbReference>
<evidence type="ECO:0000313" key="5">
    <source>
        <dbReference type="Proteomes" id="UP000543030"/>
    </source>
</evidence>
<dbReference type="SUPFAM" id="SSF53850">
    <property type="entry name" value="Periplasmic binding protein-like II"/>
    <property type="match status" value="1"/>
</dbReference>
<feature type="signal peptide" evidence="3">
    <location>
        <begin position="1"/>
        <end position="19"/>
    </location>
</feature>
<evidence type="ECO:0000256" key="2">
    <source>
        <dbReference type="ARBA" id="ARBA00022729"/>
    </source>
</evidence>
<dbReference type="RefSeq" id="WP_184103679.1">
    <property type="nucleotide sequence ID" value="NZ_JACHHN010000013.1"/>
</dbReference>
<reference evidence="4 5" key="1">
    <citation type="submission" date="2020-08" db="EMBL/GenBank/DDBJ databases">
        <title>Genomic Encyclopedia of Type Strains, Phase IV (KMG-IV): sequencing the most valuable type-strain genomes for metagenomic binning, comparative biology and taxonomic classification.</title>
        <authorList>
            <person name="Goeker M."/>
        </authorList>
    </citation>
    <scope>NUCLEOTIDE SEQUENCE [LARGE SCALE GENOMIC DNA]</scope>
    <source>
        <strain evidence="4 5">DSM 18233</strain>
    </source>
</reference>
<dbReference type="AlphaFoldDB" id="A0A840RJ22"/>
<dbReference type="PANTHER" id="PTHR35841">
    <property type="entry name" value="PHOSPHONATES-BINDING PERIPLASMIC PROTEIN"/>
    <property type="match status" value="1"/>
</dbReference>
<dbReference type="NCBIfam" id="TIGR01098">
    <property type="entry name" value="3A0109s03R"/>
    <property type="match status" value="1"/>
</dbReference>
<evidence type="ECO:0000256" key="3">
    <source>
        <dbReference type="SAM" id="SignalP"/>
    </source>
</evidence>
<keyword evidence="2 3" id="KW-0732">Signal</keyword>
<name>A0A840RJ22_9NEIS</name>
<gene>
    <name evidence="4" type="ORF">HNQ50_004469</name>
</gene>
<dbReference type="Pfam" id="PF12974">
    <property type="entry name" value="Phosphonate-bd"/>
    <property type="match status" value="1"/>
</dbReference>
<protein>
    <submittedName>
        <fullName evidence="4">Phosphonate transport system substrate-binding protein</fullName>
    </submittedName>
</protein>
<comment type="caution">
    <text evidence="4">The sequence shown here is derived from an EMBL/GenBank/DDBJ whole genome shotgun (WGS) entry which is preliminary data.</text>
</comment>
<dbReference type="GO" id="GO:0043190">
    <property type="term" value="C:ATP-binding cassette (ABC) transporter complex"/>
    <property type="evidence" value="ECO:0007669"/>
    <property type="project" value="InterPro"/>
</dbReference>
<organism evidence="4 5">
    <name type="scientific">Silvimonas terrae</name>
    <dbReference type="NCBI Taxonomy" id="300266"/>
    <lineage>
        <taxon>Bacteria</taxon>
        <taxon>Pseudomonadati</taxon>
        <taxon>Pseudomonadota</taxon>
        <taxon>Betaproteobacteria</taxon>
        <taxon>Neisseriales</taxon>
        <taxon>Chitinibacteraceae</taxon>
        <taxon>Silvimonas</taxon>
    </lineage>
</organism>
<dbReference type="Gene3D" id="3.40.190.10">
    <property type="entry name" value="Periplasmic binding protein-like II"/>
    <property type="match status" value="2"/>
</dbReference>
<feature type="chain" id="PRO_5032272849" evidence="3">
    <location>
        <begin position="20"/>
        <end position="324"/>
    </location>
</feature>
<dbReference type="InterPro" id="IPR005770">
    <property type="entry name" value="PhnD"/>
</dbReference>
<dbReference type="Proteomes" id="UP000543030">
    <property type="component" value="Unassembled WGS sequence"/>
</dbReference>
<keyword evidence="5" id="KW-1185">Reference proteome</keyword>
<comment type="similarity">
    <text evidence="1">Belongs to the phosphate/phosphite/phosphonate binding protein family.</text>
</comment>
<accession>A0A840RJ22</accession>
<evidence type="ECO:0000313" key="4">
    <source>
        <dbReference type="EMBL" id="MBB5193709.1"/>
    </source>
</evidence>